<feature type="compositionally biased region" description="Basic and acidic residues" evidence="4">
    <location>
        <begin position="1009"/>
        <end position="1019"/>
    </location>
</feature>
<name>A0A9W8LFF8_9FUNG</name>
<gene>
    <name evidence="5" type="ORF">GGI15_004754</name>
</gene>
<dbReference type="Gene3D" id="2.130.10.10">
    <property type="entry name" value="YVTN repeat-like/Quinoprotein amine dehydrogenase"/>
    <property type="match status" value="3"/>
</dbReference>
<sequence length="1328" mass="142592">NIRPTLANIQAVDYQPASEDLLFVSGEGRTSYVLSFPSLEVVHEWNLPHSEWVTAQVVRKRKDHFRSELITCSSDGVVRIWSYDEFVLSQQDVFSRTASPRPSGFADIGILGASTPASGSESVSSDQDSEVAGGGRSGVFCLESTFAALGEEYAIIRLVVNPFNDDEFLAVSPTIVRLFASRDSELHELLRWKAQRTNSAAFAGAGFLTKSDIVFWDALGNIFNVCSSFAVEGGSVGMHLTRGQHSERTGEQPEFSVSSLDSVIAGPGSALGVVSNHPNTPINVLTTYTSNRKTHSLSVVLPVPLSSVSGSANRPHVDPEDSKSKAKNWLGGSTFFEMNSLWNRWLEGIKRGSNITSSIVLRSGRIALGLSDGMIRLASPMSLVCKQETRSEAMKDLSLSAHRSAITALFEWDAVAIGSCTDCTDSPSDDRDPPTGSVLLSASKDLTIKIWDITTGKCLYTLPCQSAPVVSMFAVLPATKAIAWNQESERHCKHAALLESLVLAVSSDNSTTLVSMNSLERIHVTAPYHERPVRLSLCKDSGDLFLRYSDDSQRTIELSHLVKASPKLDDARTDPFPSYTVSLTSSASRLVGDNATVNGDHSWASIHFLLASSNFSKLRTNNGVPSAVVLDIEIMQLYAAVSRIVTEGTGRQELQQLILDEATARNGSGGTSVTHGVSGSCSKGTLWPLNTALMLMSALCTWDISKDLDATKQNVFGLERPLSNVSVSLSNKYPDVHTVVFPSAQVKGFCWCVSPLLNAQRMMAILVLSQSILQGNEKKAVEVINYYVGKLPNEVGTRFRPLSLLALAKYWQSPNASLQRAARTLIISTIHGAPEKFRRTELLYWSSALARCAPGAVDAEDLYALTIVCIIGSDFPSLLPPTARSMAAAMLQALITNDRIGTRARMVAIELLSRGFGTFKSQIDNQLVIRRLLGIMMSVSEDGHGMGIAAQQQQQHQGTNAVAAHHLSLAANGSVGPRRAVSGVSIPADIGGAASHGASTPGSRRPSHARHDPGSDVSKDSPQVQSSAEDGIRDIATKSAVGHLHRHHKRRVNHSSRSPRPRNISVGDDASSVGHTVSFSLVVLAKSALLRISTSDISLITSTASSILRHGDNLAERRGALQLIGLVAQKYPVLLYPYLEGLAATIVQAIEPKHATARKQLIGAAGAALQGLVRTYPWVSFHPESQCLAVGCIDGRCTTFDLRTATRTAVYDSQAAAPVVAVAISPRGDRVASFTLGNGVLSIWDPSPSALAMFARSLFWSAADNGEASDASSGTVGASKTMTIPAEFLGQTEELVISSMMELAKLTWTADQTVLLQIHDASFSLSLT</sequence>
<proteinExistence type="predicted"/>
<dbReference type="OrthoDB" id="338622at2759"/>
<evidence type="ECO:0000256" key="1">
    <source>
        <dbReference type="ARBA" id="ARBA00022574"/>
    </source>
</evidence>
<feature type="region of interest" description="Disordered" evidence="4">
    <location>
        <begin position="987"/>
        <end position="1069"/>
    </location>
</feature>
<reference evidence="5" key="1">
    <citation type="submission" date="2022-07" db="EMBL/GenBank/DDBJ databases">
        <title>Phylogenomic reconstructions and comparative analyses of Kickxellomycotina fungi.</title>
        <authorList>
            <person name="Reynolds N.K."/>
            <person name="Stajich J.E."/>
            <person name="Barry K."/>
            <person name="Grigoriev I.V."/>
            <person name="Crous P."/>
            <person name="Smith M.E."/>
        </authorList>
    </citation>
    <scope>NUCLEOTIDE SEQUENCE</scope>
    <source>
        <strain evidence="5">BCRC 34489</strain>
    </source>
</reference>
<accession>A0A9W8LFF8</accession>
<dbReference type="InterPro" id="IPR016024">
    <property type="entry name" value="ARM-type_fold"/>
</dbReference>
<dbReference type="SUPFAM" id="SSF50978">
    <property type="entry name" value="WD40 repeat-like"/>
    <property type="match status" value="2"/>
</dbReference>
<feature type="repeat" description="WD" evidence="3">
    <location>
        <begin position="434"/>
        <end position="461"/>
    </location>
</feature>
<dbReference type="PROSITE" id="PS00678">
    <property type="entry name" value="WD_REPEATS_1"/>
    <property type="match status" value="1"/>
</dbReference>
<evidence type="ECO:0000256" key="4">
    <source>
        <dbReference type="SAM" id="MobiDB-lite"/>
    </source>
</evidence>
<keyword evidence="2" id="KW-0677">Repeat</keyword>
<dbReference type="InterPro" id="IPR015943">
    <property type="entry name" value="WD40/YVTN_repeat-like_dom_sf"/>
</dbReference>
<dbReference type="PANTHER" id="PTHR44099:SF4">
    <property type="entry name" value="RABCONNECTIN-3B, ISOFORM A"/>
    <property type="match status" value="1"/>
</dbReference>
<evidence type="ECO:0000256" key="2">
    <source>
        <dbReference type="ARBA" id="ARBA00022737"/>
    </source>
</evidence>
<dbReference type="PANTHER" id="PTHR44099">
    <property type="entry name" value="RABCONNECTIN-3B, ISOFORM A"/>
    <property type="match status" value="1"/>
</dbReference>
<dbReference type="GO" id="GO:0005737">
    <property type="term" value="C:cytoplasm"/>
    <property type="evidence" value="ECO:0007669"/>
    <property type="project" value="TreeGrafter"/>
</dbReference>
<dbReference type="Proteomes" id="UP001140172">
    <property type="component" value="Unassembled WGS sequence"/>
</dbReference>
<feature type="compositionally biased region" description="Basic residues" evidence="4">
    <location>
        <begin position="1043"/>
        <end position="1060"/>
    </location>
</feature>
<feature type="non-terminal residue" evidence="5">
    <location>
        <position position="1"/>
    </location>
</feature>
<dbReference type="EMBL" id="JANBUM010000469">
    <property type="protein sequence ID" value="KAJ2776735.1"/>
    <property type="molecule type" value="Genomic_DNA"/>
</dbReference>
<dbReference type="InterPro" id="IPR019775">
    <property type="entry name" value="WD40_repeat_CS"/>
</dbReference>
<comment type="caution">
    <text evidence="5">The sequence shown here is derived from an EMBL/GenBank/DDBJ whole genome shotgun (WGS) entry which is preliminary data.</text>
</comment>
<keyword evidence="6" id="KW-1185">Reference proteome</keyword>
<evidence type="ECO:0000256" key="3">
    <source>
        <dbReference type="PROSITE-ProRule" id="PRU00221"/>
    </source>
</evidence>
<protein>
    <submittedName>
        <fullName evidence="5">Uncharacterized protein</fullName>
    </submittedName>
</protein>
<keyword evidence="1 3" id="KW-0853">WD repeat</keyword>
<dbReference type="SUPFAM" id="SSF48371">
    <property type="entry name" value="ARM repeat"/>
    <property type="match status" value="1"/>
</dbReference>
<dbReference type="Pfam" id="PF00400">
    <property type="entry name" value="WD40"/>
    <property type="match status" value="1"/>
</dbReference>
<dbReference type="InterPro" id="IPR001680">
    <property type="entry name" value="WD40_rpt"/>
</dbReference>
<dbReference type="InterPro" id="IPR049916">
    <property type="entry name" value="WDR72-like"/>
</dbReference>
<evidence type="ECO:0000313" key="6">
    <source>
        <dbReference type="Proteomes" id="UP001140172"/>
    </source>
</evidence>
<dbReference type="SMART" id="SM00320">
    <property type="entry name" value="WD40"/>
    <property type="match status" value="4"/>
</dbReference>
<evidence type="ECO:0000313" key="5">
    <source>
        <dbReference type="EMBL" id="KAJ2776735.1"/>
    </source>
</evidence>
<dbReference type="PROSITE" id="PS50082">
    <property type="entry name" value="WD_REPEATS_2"/>
    <property type="match status" value="1"/>
</dbReference>
<organism evidence="5 6">
    <name type="scientific">Coemansia interrupta</name>
    <dbReference type="NCBI Taxonomy" id="1126814"/>
    <lineage>
        <taxon>Eukaryota</taxon>
        <taxon>Fungi</taxon>
        <taxon>Fungi incertae sedis</taxon>
        <taxon>Zoopagomycota</taxon>
        <taxon>Kickxellomycotina</taxon>
        <taxon>Kickxellomycetes</taxon>
        <taxon>Kickxellales</taxon>
        <taxon>Kickxellaceae</taxon>
        <taxon>Coemansia</taxon>
    </lineage>
</organism>
<dbReference type="InterPro" id="IPR036322">
    <property type="entry name" value="WD40_repeat_dom_sf"/>
</dbReference>